<dbReference type="GO" id="GO:0005737">
    <property type="term" value="C:cytoplasm"/>
    <property type="evidence" value="ECO:0007669"/>
    <property type="project" value="TreeGrafter"/>
</dbReference>
<gene>
    <name evidence="2" type="ORF">SAY86_008077</name>
</gene>
<sequence length="327" mass="36896">MEVEAGQPHEALFLVLPYLPLYELLATAQVCKSLRYAVHMDVLLYLDLAVQQPLSRRLSDDILIKFTRKAGGRLRALSLSGCFRITDDGLLRVVQENPLMEQLYLPDCTSLTPQGVENAVKILTSSDSNNLKRLKINGIYNLAKEHIQTLKSYLDQKNRGTTTSKSRGEVPLTEAAPIFFHDHANTIPMGGWQYCRSEVPSSNSIDVEVCPKCHQVRMVFDCPRQEVTCRECRGCIFCIPRCADCGICLQDAVAASSSEEEETEEAVCGDFLCFACWVRGKPKCRYCNRPYCRRHWKQQSTDLLHTSDGFLCGLCKYSEYKLLMGAD</sequence>
<dbReference type="SUPFAM" id="SSF52047">
    <property type="entry name" value="RNI-like"/>
    <property type="match status" value="1"/>
</dbReference>
<dbReference type="InterPro" id="IPR001810">
    <property type="entry name" value="F-box_dom"/>
</dbReference>
<protein>
    <recommendedName>
        <fullName evidence="1">F-box domain-containing protein</fullName>
    </recommendedName>
</protein>
<accession>A0AAN7K8X2</accession>
<comment type="caution">
    <text evidence="2">The sequence shown here is derived from an EMBL/GenBank/DDBJ whole genome shotgun (WGS) entry which is preliminary data.</text>
</comment>
<organism evidence="2 3">
    <name type="scientific">Trapa natans</name>
    <name type="common">Water chestnut</name>
    <dbReference type="NCBI Taxonomy" id="22666"/>
    <lineage>
        <taxon>Eukaryota</taxon>
        <taxon>Viridiplantae</taxon>
        <taxon>Streptophyta</taxon>
        <taxon>Embryophyta</taxon>
        <taxon>Tracheophyta</taxon>
        <taxon>Spermatophyta</taxon>
        <taxon>Magnoliopsida</taxon>
        <taxon>eudicotyledons</taxon>
        <taxon>Gunneridae</taxon>
        <taxon>Pentapetalae</taxon>
        <taxon>rosids</taxon>
        <taxon>malvids</taxon>
        <taxon>Myrtales</taxon>
        <taxon>Lythraceae</taxon>
        <taxon>Trapa</taxon>
    </lineage>
</organism>
<evidence type="ECO:0000259" key="1">
    <source>
        <dbReference type="Pfam" id="PF12937"/>
    </source>
</evidence>
<dbReference type="PANTHER" id="PTHR13382:SF16">
    <property type="entry name" value="F-BOX PROTEIN SKIP28"/>
    <property type="match status" value="1"/>
</dbReference>
<dbReference type="Proteomes" id="UP001346149">
    <property type="component" value="Unassembled WGS sequence"/>
</dbReference>
<feature type="domain" description="F-box" evidence="1">
    <location>
        <begin position="8"/>
        <end position="45"/>
    </location>
</feature>
<dbReference type="AlphaFoldDB" id="A0AAN7K8X2"/>
<name>A0AAN7K8X2_TRANT</name>
<dbReference type="SUPFAM" id="SSF81383">
    <property type="entry name" value="F-box domain"/>
    <property type="match status" value="1"/>
</dbReference>
<dbReference type="InterPro" id="IPR050648">
    <property type="entry name" value="F-box_LRR-repeat"/>
</dbReference>
<dbReference type="Pfam" id="PF12937">
    <property type="entry name" value="F-box-like"/>
    <property type="match status" value="1"/>
</dbReference>
<dbReference type="InterPro" id="IPR036047">
    <property type="entry name" value="F-box-like_dom_sf"/>
</dbReference>
<evidence type="ECO:0000313" key="3">
    <source>
        <dbReference type="Proteomes" id="UP001346149"/>
    </source>
</evidence>
<dbReference type="InterPro" id="IPR032675">
    <property type="entry name" value="LRR_dom_sf"/>
</dbReference>
<dbReference type="EMBL" id="JAXQNO010000024">
    <property type="protein sequence ID" value="KAK4762309.1"/>
    <property type="molecule type" value="Genomic_DNA"/>
</dbReference>
<keyword evidence="3" id="KW-1185">Reference proteome</keyword>
<reference evidence="2 3" key="1">
    <citation type="journal article" date="2023" name="Hortic Res">
        <title>Pangenome of water caltrop reveals structural variations and asymmetric subgenome divergence after allopolyploidization.</title>
        <authorList>
            <person name="Zhang X."/>
            <person name="Chen Y."/>
            <person name="Wang L."/>
            <person name="Yuan Y."/>
            <person name="Fang M."/>
            <person name="Shi L."/>
            <person name="Lu R."/>
            <person name="Comes H.P."/>
            <person name="Ma Y."/>
            <person name="Chen Y."/>
            <person name="Huang G."/>
            <person name="Zhou Y."/>
            <person name="Zheng Z."/>
            <person name="Qiu Y."/>
        </authorList>
    </citation>
    <scope>NUCLEOTIDE SEQUENCE [LARGE SCALE GENOMIC DNA]</scope>
    <source>
        <strain evidence="2">F231</strain>
    </source>
</reference>
<evidence type="ECO:0000313" key="2">
    <source>
        <dbReference type="EMBL" id="KAK4762309.1"/>
    </source>
</evidence>
<dbReference type="PANTHER" id="PTHR13382">
    <property type="entry name" value="MITOCHONDRIAL ATP SYNTHASE COUPLING FACTOR B"/>
    <property type="match status" value="1"/>
</dbReference>
<proteinExistence type="predicted"/>
<dbReference type="Gene3D" id="3.80.10.10">
    <property type="entry name" value="Ribonuclease Inhibitor"/>
    <property type="match status" value="1"/>
</dbReference>